<dbReference type="GO" id="GO:0050660">
    <property type="term" value="F:flavin adenine dinucleotide binding"/>
    <property type="evidence" value="ECO:0007669"/>
    <property type="project" value="InterPro"/>
</dbReference>
<dbReference type="InterPro" id="IPR016169">
    <property type="entry name" value="FAD-bd_PCMH_sub2"/>
</dbReference>
<comment type="similarity">
    <text evidence="2">Belongs to the UPF0053 family.</text>
</comment>
<feature type="domain" description="CNNM transmembrane" evidence="13">
    <location>
        <begin position="4"/>
        <end position="207"/>
    </location>
</feature>
<dbReference type="Pfam" id="PF00571">
    <property type="entry name" value="CBS"/>
    <property type="match status" value="2"/>
</dbReference>
<gene>
    <name evidence="14" type="ORF">ccrud_05760</name>
</gene>
<evidence type="ECO:0000313" key="15">
    <source>
        <dbReference type="Proteomes" id="UP000076929"/>
    </source>
</evidence>
<evidence type="ECO:0000256" key="1">
    <source>
        <dbReference type="ARBA" id="ARBA00004651"/>
    </source>
</evidence>
<keyword evidence="6 10" id="KW-1133">Transmembrane helix</keyword>
<reference evidence="14 15" key="1">
    <citation type="submission" date="2016-05" db="EMBL/GenBank/DDBJ databases">
        <title>Complete genome sequence of Corynebacterium crudilactis, a new Corynebacterium species isolated from raw cow's milk.</title>
        <authorList>
            <person name="Christian R."/>
            <person name="Zimmermann J."/>
            <person name="Lipski A."/>
            <person name="Kalinowski J."/>
        </authorList>
    </citation>
    <scope>NUCLEOTIDE SEQUENCE [LARGE SCALE GENOMIC DNA]</scope>
    <source>
        <strain evidence="14 15">JZ16</strain>
    </source>
</reference>
<dbReference type="KEGG" id="ccjz:ccrud_05760"/>
<evidence type="ECO:0000256" key="11">
    <source>
        <dbReference type="SAM" id="Phobius"/>
    </source>
</evidence>
<dbReference type="InterPro" id="IPR044751">
    <property type="entry name" value="Ion_transp-like_CBS"/>
</dbReference>
<dbReference type="InterPro" id="IPR000644">
    <property type="entry name" value="CBS_dom"/>
</dbReference>
<keyword evidence="3" id="KW-1003">Cell membrane</keyword>
<dbReference type="InterPro" id="IPR046342">
    <property type="entry name" value="CBS_dom_sf"/>
</dbReference>
<dbReference type="SUPFAM" id="SSF56176">
    <property type="entry name" value="FAD-binding/transporter-associated domain-like"/>
    <property type="match status" value="1"/>
</dbReference>
<dbReference type="SMART" id="SM01091">
    <property type="entry name" value="CorC_HlyC"/>
    <property type="match status" value="1"/>
</dbReference>
<evidence type="ECO:0000313" key="14">
    <source>
        <dbReference type="EMBL" id="ANE03764.1"/>
    </source>
</evidence>
<organism evidence="14 15">
    <name type="scientific">Corynebacterium crudilactis</name>
    <dbReference type="NCBI Taxonomy" id="1652495"/>
    <lineage>
        <taxon>Bacteria</taxon>
        <taxon>Bacillati</taxon>
        <taxon>Actinomycetota</taxon>
        <taxon>Actinomycetes</taxon>
        <taxon>Mycobacteriales</taxon>
        <taxon>Corynebacteriaceae</taxon>
        <taxon>Corynebacterium</taxon>
    </lineage>
</organism>
<evidence type="ECO:0000256" key="5">
    <source>
        <dbReference type="ARBA" id="ARBA00022737"/>
    </source>
</evidence>
<keyword evidence="15" id="KW-1185">Reference proteome</keyword>
<evidence type="ECO:0008006" key="16">
    <source>
        <dbReference type="Google" id="ProtNLM"/>
    </source>
</evidence>
<keyword evidence="8 10" id="KW-0472">Membrane</keyword>
<keyword evidence="4 10" id="KW-0812">Transmembrane</keyword>
<feature type="transmembrane region" description="Helical" evidence="11">
    <location>
        <begin position="103"/>
        <end position="124"/>
    </location>
</feature>
<evidence type="ECO:0000259" key="13">
    <source>
        <dbReference type="PROSITE" id="PS51846"/>
    </source>
</evidence>
<dbReference type="STRING" id="1652495.ccrud_05760"/>
<dbReference type="AlphaFoldDB" id="A0A172QSV9"/>
<sequence>MLTAVLTLIAGLLIIGVIIVLNGYFVAQEFAYMSVDRNELRQLADSGDKKAKRALQITTRTSFMLSGAQLGITVTGLLVGFVAEPLVGNALGVLLGGVGIPPAVSITVGTLLALALSTVIQMIFGELFPKNYTIAAPLKSALALAPSTTWYLKITGWLIRFFDLSSNALLKLVRIEPVEDIDSSATTQDLPHIVASSRDSGYLRDSTSLSLDRLLDFPTHDVGHAMTPRSRADVVSPETTIAQIRALMAGAHTRYPIVDDEHVPIGVIHLLDILGTDIAHDAPVTQLMRQPVVVPEFMALPEVVAELDSKGEQLACVIDEYGGFIGIVTMEDLAEEILGDVNDEHDFTSSEKITLTGTDEWLIDGDTPLDEVERAIRYALPDGDFETISGLLFDHANKLVEEGEVFEIVLDLEPEDYIDNAALKQRIVQITVLDVEKNVPTKLALQLTELSEPAAHTDGNSVEPEETR</sequence>
<dbReference type="RefSeq" id="WP_066565264.1">
    <property type="nucleotide sequence ID" value="NZ_CP015622.1"/>
</dbReference>
<evidence type="ECO:0000259" key="12">
    <source>
        <dbReference type="PROSITE" id="PS51371"/>
    </source>
</evidence>
<feature type="domain" description="CBS" evidence="12">
    <location>
        <begin position="287"/>
        <end position="344"/>
    </location>
</feature>
<keyword evidence="7 9" id="KW-0129">CBS domain</keyword>
<accession>A0A172QSV9</accession>
<dbReference type="GO" id="GO:0005886">
    <property type="term" value="C:plasma membrane"/>
    <property type="evidence" value="ECO:0007669"/>
    <property type="project" value="UniProtKB-SubCell"/>
</dbReference>
<dbReference type="PANTHER" id="PTHR43099">
    <property type="entry name" value="UPF0053 PROTEIN YRKA"/>
    <property type="match status" value="1"/>
</dbReference>
<dbReference type="CDD" id="cd04590">
    <property type="entry name" value="CBS_pair_CorC_HlyC_assoc"/>
    <property type="match status" value="1"/>
</dbReference>
<dbReference type="InterPro" id="IPR051676">
    <property type="entry name" value="UPF0053_domain"/>
</dbReference>
<evidence type="ECO:0000256" key="6">
    <source>
        <dbReference type="ARBA" id="ARBA00022989"/>
    </source>
</evidence>
<keyword evidence="5" id="KW-0677">Repeat</keyword>
<dbReference type="PROSITE" id="PS51846">
    <property type="entry name" value="CNNM"/>
    <property type="match status" value="1"/>
</dbReference>
<evidence type="ECO:0000256" key="7">
    <source>
        <dbReference type="ARBA" id="ARBA00023122"/>
    </source>
</evidence>
<dbReference type="PANTHER" id="PTHR43099:SF6">
    <property type="entry name" value="UPF0053 PROTEIN RV1842C"/>
    <property type="match status" value="1"/>
</dbReference>
<dbReference type="Pfam" id="PF01595">
    <property type="entry name" value="CNNM"/>
    <property type="match status" value="1"/>
</dbReference>
<evidence type="ECO:0000256" key="10">
    <source>
        <dbReference type="PROSITE-ProRule" id="PRU01193"/>
    </source>
</evidence>
<evidence type="ECO:0000256" key="3">
    <source>
        <dbReference type="ARBA" id="ARBA00022475"/>
    </source>
</evidence>
<evidence type="ECO:0000256" key="8">
    <source>
        <dbReference type="ARBA" id="ARBA00023136"/>
    </source>
</evidence>
<dbReference type="Gene3D" id="3.30.465.10">
    <property type="match status" value="1"/>
</dbReference>
<evidence type="ECO:0000256" key="4">
    <source>
        <dbReference type="ARBA" id="ARBA00022692"/>
    </source>
</evidence>
<dbReference type="SUPFAM" id="SSF54631">
    <property type="entry name" value="CBS-domain pair"/>
    <property type="match status" value="1"/>
</dbReference>
<feature type="transmembrane region" description="Helical" evidence="11">
    <location>
        <begin position="62"/>
        <end position="83"/>
    </location>
</feature>
<dbReference type="InterPro" id="IPR005170">
    <property type="entry name" value="Transptr-assoc_dom"/>
</dbReference>
<dbReference type="EMBL" id="CP015622">
    <property type="protein sequence ID" value="ANE03764.1"/>
    <property type="molecule type" value="Genomic_DNA"/>
</dbReference>
<dbReference type="Pfam" id="PF03471">
    <property type="entry name" value="CorC_HlyC"/>
    <property type="match status" value="1"/>
</dbReference>
<evidence type="ECO:0000256" key="9">
    <source>
        <dbReference type="PROSITE-ProRule" id="PRU00703"/>
    </source>
</evidence>
<dbReference type="PROSITE" id="PS51371">
    <property type="entry name" value="CBS"/>
    <property type="match status" value="2"/>
</dbReference>
<feature type="transmembrane region" description="Helical" evidence="11">
    <location>
        <begin position="6"/>
        <end position="27"/>
    </location>
</feature>
<feature type="domain" description="CBS" evidence="12">
    <location>
        <begin position="226"/>
        <end position="284"/>
    </location>
</feature>
<protein>
    <recommendedName>
        <fullName evidence="16">HlyC/CorC family transporter</fullName>
    </recommendedName>
</protein>
<evidence type="ECO:0000256" key="2">
    <source>
        <dbReference type="ARBA" id="ARBA00006337"/>
    </source>
</evidence>
<dbReference type="InterPro" id="IPR036318">
    <property type="entry name" value="FAD-bd_PCMH-like_sf"/>
</dbReference>
<dbReference type="InterPro" id="IPR002550">
    <property type="entry name" value="CNNM"/>
</dbReference>
<dbReference type="Proteomes" id="UP000076929">
    <property type="component" value="Chromosome"/>
</dbReference>
<dbReference type="Gene3D" id="3.10.580.10">
    <property type="entry name" value="CBS-domain"/>
    <property type="match status" value="1"/>
</dbReference>
<comment type="subcellular location">
    <subcellularLocation>
        <location evidence="1">Cell membrane</location>
        <topology evidence="1">Multi-pass membrane protein</topology>
    </subcellularLocation>
</comment>
<name>A0A172QSV9_9CORY</name>
<proteinExistence type="inferred from homology"/>
<dbReference type="OrthoDB" id="110231at2"/>